<name>A0A4R2Q0J2_9RHOB</name>
<dbReference type="InterPro" id="IPR007138">
    <property type="entry name" value="ABM_dom"/>
</dbReference>
<dbReference type="GO" id="GO:0004497">
    <property type="term" value="F:monooxygenase activity"/>
    <property type="evidence" value="ECO:0007669"/>
    <property type="project" value="UniProtKB-KW"/>
</dbReference>
<evidence type="ECO:0000313" key="3">
    <source>
        <dbReference type="Proteomes" id="UP000294835"/>
    </source>
</evidence>
<keyword evidence="2" id="KW-0503">Monooxygenase</keyword>
<keyword evidence="2" id="KW-0560">Oxidoreductase</keyword>
<sequence length="93" mass="10551">MGVILSGYFLAPPTQLAAIRTALPEHIRLSRAEPGCLCFDVTEDPDVPGRFDVYEEFIDADALRAHRRRCDASRWGWIARDADRRYTVTGLNE</sequence>
<dbReference type="InterPro" id="IPR011008">
    <property type="entry name" value="Dimeric_a/b-barrel"/>
</dbReference>
<evidence type="ECO:0000313" key="2">
    <source>
        <dbReference type="EMBL" id="TCP42102.1"/>
    </source>
</evidence>
<dbReference type="EMBL" id="SLXP01000003">
    <property type="protein sequence ID" value="TCP42102.1"/>
    <property type="molecule type" value="Genomic_DNA"/>
</dbReference>
<evidence type="ECO:0000259" key="1">
    <source>
        <dbReference type="Pfam" id="PF03992"/>
    </source>
</evidence>
<gene>
    <name evidence="2" type="ORF">EV662_1037</name>
</gene>
<reference evidence="2 3" key="1">
    <citation type="submission" date="2019-03" db="EMBL/GenBank/DDBJ databases">
        <title>Genomic Encyclopedia of Type Strains, Phase IV (KMG-IV): sequencing the most valuable type-strain genomes for metagenomic binning, comparative biology and taxonomic classification.</title>
        <authorList>
            <person name="Goeker M."/>
        </authorList>
    </citation>
    <scope>NUCLEOTIDE SEQUENCE [LARGE SCALE GENOMIC DNA]</scope>
    <source>
        <strain evidence="2 3">DSM 18063</strain>
    </source>
</reference>
<dbReference type="SUPFAM" id="SSF54909">
    <property type="entry name" value="Dimeric alpha+beta barrel"/>
    <property type="match status" value="1"/>
</dbReference>
<organism evidence="2 3">
    <name type="scientific">Rhodovulum marinum</name>
    <dbReference type="NCBI Taxonomy" id="320662"/>
    <lineage>
        <taxon>Bacteria</taxon>
        <taxon>Pseudomonadati</taxon>
        <taxon>Pseudomonadota</taxon>
        <taxon>Alphaproteobacteria</taxon>
        <taxon>Rhodobacterales</taxon>
        <taxon>Paracoccaceae</taxon>
        <taxon>Rhodovulum</taxon>
    </lineage>
</organism>
<accession>A0A4R2Q0J2</accession>
<dbReference type="Gene3D" id="3.30.70.100">
    <property type="match status" value="1"/>
</dbReference>
<proteinExistence type="predicted"/>
<dbReference type="AlphaFoldDB" id="A0A4R2Q0J2"/>
<feature type="domain" description="ABM" evidence="1">
    <location>
        <begin position="5"/>
        <end position="69"/>
    </location>
</feature>
<keyword evidence="3" id="KW-1185">Reference proteome</keyword>
<comment type="caution">
    <text evidence="2">The sequence shown here is derived from an EMBL/GenBank/DDBJ whole genome shotgun (WGS) entry which is preliminary data.</text>
</comment>
<dbReference type="Pfam" id="PF03992">
    <property type="entry name" value="ABM"/>
    <property type="match status" value="1"/>
</dbReference>
<dbReference type="OrthoDB" id="9797178at2"/>
<protein>
    <submittedName>
        <fullName evidence="2">Quinol monooxygenase YgiN</fullName>
    </submittedName>
</protein>
<dbReference type="Proteomes" id="UP000294835">
    <property type="component" value="Unassembled WGS sequence"/>
</dbReference>